<comment type="caution">
    <text evidence="2">The sequence shown here is derived from an EMBL/GenBank/DDBJ whole genome shotgun (WGS) entry which is preliminary data.</text>
</comment>
<feature type="coiled-coil region" evidence="1">
    <location>
        <begin position="129"/>
        <end position="156"/>
    </location>
</feature>
<organism evidence="2 3">
    <name type="scientific">Solanum pinnatisectum</name>
    <name type="common">tansyleaf nightshade</name>
    <dbReference type="NCBI Taxonomy" id="50273"/>
    <lineage>
        <taxon>Eukaryota</taxon>
        <taxon>Viridiplantae</taxon>
        <taxon>Streptophyta</taxon>
        <taxon>Embryophyta</taxon>
        <taxon>Tracheophyta</taxon>
        <taxon>Spermatophyta</taxon>
        <taxon>Magnoliopsida</taxon>
        <taxon>eudicotyledons</taxon>
        <taxon>Gunneridae</taxon>
        <taxon>Pentapetalae</taxon>
        <taxon>asterids</taxon>
        <taxon>lamiids</taxon>
        <taxon>Solanales</taxon>
        <taxon>Solanaceae</taxon>
        <taxon>Solanoideae</taxon>
        <taxon>Solaneae</taxon>
        <taxon>Solanum</taxon>
    </lineage>
</organism>
<reference evidence="2 3" key="1">
    <citation type="submission" date="2023-10" db="EMBL/GenBank/DDBJ databases">
        <title>Genome-Wide Identification Analysis in wild type Solanum Pinnatisectum Reveals Some Genes Defensing Phytophthora Infestans.</title>
        <authorList>
            <person name="Sun C."/>
        </authorList>
    </citation>
    <scope>NUCLEOTIDE SEQUENCE [LARGE SCALE GENOMIC DNA]</scope>
    <source>
        <strain evidence="2">LQN</strain>
        <tissue evidence="2">Leaf</tissue>
    </source>
</reference>
<evidence type="ECO:0000313" key="3">
    <source>
        <dbReference type="Proteomes" id="UP001311915"/>
    </source>
</evidence>
<protein>
    <submittedName>
        <fullName evidence="2">Uncharacterized protein</fullName>
    </submittedName>
</protein>
<proteinExistence type="predicted"/>
<dbReference type="PANTHER" id="PTHR33710:SF80">
    <property type="entry name" value="ENDONUCLEASE_EXONUCLEASE_PHOSPHATASE"/>
    <property type="match status" value="1"/>
</dbReference>
<dbReference type="PANTHER" id="PTHR33710">
    <property type="entry name" value="BNAC02G09200D PROTEIN"/>
    <property type="match status" value="1"/>
</dbReference>
<sequence length="190" mass="22694">MHSTLLNELPWKGDYYTWNNKQQGNERVCSRLDRALGNSEWMMKWGHAILEYELPNISDDAPMILKVNHCQSNIKVPFRFFNVWAEHSRFESIVRGTWQVRKATQGMHNVWCKLKDLKTIFRKLNNEEFRNIAQRVEIARRNLAEVQQQIKIQYNDNLQMKEADALKELEKWSMIEENIMKQKTKLNGLN</sequence>
<evidence type="ECO:0000256" key="1">
    <source>
        <dbReference type="SAM" id="Coils"/>
    </source>
</evidence>
<name>A0AAV9M294_9SOLN</name>
<gene>
    <name evidence="2" type="ORF">R3W88_024989</name>
</gene>
<dbReference type="EMBL" id="JAWPEI010000003">
    <property type="protein sequence ID" value="KAK4732001.1"/>
    <property type="molecule type" value="Genomic_DNA"/>
</dbReference>
<evidence type="ECO:0000313" key="2">
    <source>
        <dbReference type="EMBL" id="KAK4732001.1"/>
    </source>
</evidence>
<dbReference type="AlphaFoldDB" id="A0AAV9M294"/>
<keyword evidence="1" id="KW-0175">Coiled coil</keyword>
<keyword evidence="3" id="KW-1185">Reference proteome</keyword>
<dbReference type="Proteomes" id="UP001311915">
    <property type="component" value="Unassembled WGS sequence"/>
</dbReference>
<accession>A0AAV9M294</accession>